<dbReference type="SUPFAM" id="SSF90123">
    <property type="entry name" value="ABC transporter transmembrane region"/>
    <property type="match status" value="1"/>
</dbReference>
<gene>
    <name evidence="12" type="ORF">CQW49_02685</name>
</gene>
<comment type="subcellular location">
    <subcellularLocation>
        <location evidence="1">Cell membrane</location>
        <topology evidence="1">Multi-pass membrane protein</topology>
    </subcellularLocation>
</comment>
<evidence type="ECO:0000256" key="7">
    <source>
        <dbReference type="ARBA" id="ARBA00023136"/>
    </source>
</evidence>
<proteinExistence type="inferred from homology"/>
<evidence type="ECO:0000313" key="13">
    <source>
        <dbReference type="Proteomes" id="UP000230709"/>
    </source>
</evidence>
<dbReference type="EMBL" id="CP023737">
    <property type="protein sequence ID" value="ATQ66917.1"/>
    <property type="molecule type" value="Genomic_DNA"/>
</dbReference>
<feature type="transmembrane region" description="Helical" evidence="9">
    <location>
        <begin position="176"/>
        <end position="197"/>
    </location>
</feature>
<dbReference type="PANTHER" id="PTHR24221">
    <property type="entry name" value="ATP-BINDING CASSETTE SUB-FAMILY B"/>
    <property type="match status" value="1"/>
</dbReference>
<feature type="region of interest" description="Disordered" evidence="8">
    <location>
        <begin position="366"/>
        <end position="387"/>
    </location>
</feature>
<dbReference type="PANTHER" id="PTHR24221:SF654">
    <property type="entry name" value="ATP-BINDING CASSETTE SUB-FAMILY B MEMBER 6"/>
    <property type="match status" value="1"/>
</dbReference>
<dbReference type="GO" id="GO:0140359">
    <property type="term" value="F:ABC-type transporter activity"/>
    <property type="evidence" value="ECO:0007669"/>
    <property type="project" value="InterPro"/>
</dbReference>
<dbReference type="InterPro" id="IPR003593">
    <property type="entry name" value="AAA+_ATPase"/>
</dbReference>
<evidence type="ECO:0000256" key="2">
    <source>
        <dbReference type="ARBA" id="ARBA00005417"/>
    </source>
</evidence>
<dbReference type="InterPro" id="IPR003439">
    <property type="entry name" value="ABC_transporter-like_ATP-bd"/>
</dbReference>
<keyword evidence="6 9" id="KW-1133">Transmembrane helix</keyword>
<dbReference type="InterPro" id="IPR017871">
    <property type="entry name" value="ABC_transporter-like_CS"/>
</dbReference>
<dbReference type="InterPro" id="IPR039421">
    <property type="entry name" value="Type_1_exporter"/>
</dbReference>
<feature type="transmembrane region" description="Helical" evidence="9">
    <location>
        <begin position="108"/>
        <end position="125"/>
    </location>
</feature>
<evidence type="ECO:0000256" key="9">
    <source>
        <dbReference type="SAM" id="Phobius"/>
    </source>
</evidence>
<dbReference type="GO" id="GO:0005886">
    <property type="term" value="C:plasma membrane"/>
    <property type="evidence" value="ECO:0007669"/>
    <property type="project" value="UniProtKB-SubCell"/>
</dbReference>
<dbReference type="Gene3D" id="1.20.1560.10">
    <property type="entry name" value="ABC transporter type 1, transmembrane domain"/>
    <property type="match status" value="1"/>
</dbReference>
<reference evidence="13" key="1">
    <citation type="submission" date="2017-10" db="EMBL/GenBank/DDBJ databases">
        <title>Completed PacBio SMRT sequence of Methylosinus trichosporium OB3b reveals presence of a third large plasmid.</title>
        <authorList>
            <person name="Charles T.C."/>
            <person name="Lynch M.D.J."/>
            <person name="Heil J.R."/>
            <person name="Cheng J."/>
        </authorList>
    </citation>
    <scope>NUCLEOTIDE SEQUENCE [LARGE SCALE GENOMIC DNA]</scope>
    <source>
        <strain evidence="13">OB3b</strain>
    </source>
</reference>
<dbReference type="GO" id="GO:0016887">
    <property type="term" value="F:ATP hydrolysis activity"/>
    <property type="evidence" value="ECO:0007669"/>
    <property type="project" value="InterPro"/>
</dbReference>
<name>A0A2D2CVX8_METT3</name>
<protein>
    <submittedName>
        <fullName evidence="12">ABC transporter ATP-binding protein</fullName>
    </submittedName>
</protein>
<feature type="transmembrane region" description="Helical" evidence="9">
    <location>
        <begin position="203"/>
        <end position="225"/>
    </location>
</feature>
<keyword evidence="3 9" id="KW-0812">Transmembrane</keyword>
<keyword evidence="5 12" id="KW-0067">ATP-binding</keyword>
<dbReference type="InterPro" id="IPR036640">
    <property type="entry name" value="ABC1_TM_sf"/>
</dbReference>
<dbReference type="Proteomes" id="UP000230709">
    <property type="component" value="Chromosome"/>
</dbReference>
<evidence type="ECO:0000256" key="5">
    <source>
        <dbReference type="ARBA" id="ARBA00022840"/>
    </source>
</evidence>
<accession>A0A2D2CVX8</accession>
<dbReference type="InterPro" id="IPR027417">
    <property type="entry name" value="P-loop_NTPase"/>
</dbReference>
<feature type="domain" description="ABC transmembrane type-1" evidence="11">
    <location>
        <begin position="53"/>
        <end position="350"/>
    </location>
</feature>
<evidence type="ECO:0000256" key="8">
    <source>
        <dbReference type="SAM" id="MobiDB-lite"/>
    </source>
</evidence>
<dbReference type="Gene3D" id="3.40.50.300">
    <property type="entry name" value="P-loop containing nucleotide triphosphate hydrolases"/>
    <property type="match status" value="1"/>
</dbReference>
<dbReference type="STRING" id="595536.GCA_000178815_00412"/>
<dbReference type="InterPro" id="IPR011527">
    <property type="entry name" value="ABC1_TM_dom"/>
</dbReference>
<evidence type="ECO:0000256" key="3">
    <source>
        <dbReference type="ARBA" id="ARBA00022692"/>
    </source>
</evidence>
<feature type="domain" description="ABC transporter" evidence="10">
    <location>
        <begin position="394"/>
        <end position="624"/>
    </location>
</feature>
<keyword evidence="13" id="KW-1185">Reference proteome</keyword>
<dbReference type="Pfam" id="PF00005">
    <property type="entry name" value="ABC_tran"/>
    <property type="match status" value="1"/>
</dbReference>
<dbReference type="KEGG" id="mtw:CQW49_02685"/>
<evidence type="ECO:0000256" key="1">
    <source>
        <dbReference type="ARBA" id="ARBA00004651"/>
    </source>
</evidence>
<dbReference type="PROSITE" id="PS00211">
    <property type="entry name" value="ABC_TRANSPORTER_1"/>
    <property type="match status" value="1"/>
</dbReference>
<dbReference type="SUPFAM" id="SSF52540">
    <property type="entry name" value="P-loop containing nucleoside triphosphate hydrolases"/>
    <property type="match status" value="1"/>
</dbReference>
<feature type="transmembrane region" description="Helical" evidence="9">
    <location>
        <begin position="297"/>
        <end position="317"/>
    </location>
</feature>
<dbReference type="GO" id="GO:0005524">
    <property type="term" value="F:ATP binding"/>
    <property type="evidence" value="ECO:0007669"/>
    <property type="project" value="UniProtKB-KW"/>
</dbReference>
<dbReference type="PROSITE" id="PS50893">
    <property type="entry name" value="ABC_TRANSPORTER_2"/>
    <property type="match status" value="1"/>
</dbReference>
<dbReference type="GO" id="GO:0034040">
    <property type="term" value="F:ATPase-coupled lipid transmembrane transporter activity"/>
    <property type="evidence" value="ECO:0007669"/>
    <property type="project" value="TreeGrafter"/>
</dbReference>
<dbReference type="CDD" id="cd03228">
    <property type="entry name" value="ABCC_MRP_Like"/>
    <property type="match status" value="1"/>
</dbReference>
<evidence type="ECO:0000259" key="10">
    <source>
        <dbReference type="PROSITE" id="PS50893"/>
    </source>
</evidence>
<keyword evidence="4" id="KW-0547">Nucleotide-binding</keyword>
<sequence length="625" mass="65827">MEPPLRADRSRLTGDRMREASKAEPAEDAAILRSAARFLRDFAGFAGWPGLRAAVAVAVAAGLENVGVVLLIPFLSLAMDEKAPGGAAAALAAPVFALLNVETRLGKLGAMLALFAALLTLRALANGVQIRILTKLRMDYVESRRARLLDALAAASWSRVLALRHARVQRAINDDAAILGAVVRFPLDAGVAILTLIAQIAAAAALAPVFATLCLSLLAATALVARPLLRHSYELGAALTADRVALDHSLGQFLGALKLAISQNLQRSFVGEFEAALADLKRRQIAFLLQQSDSQHMLSLLSGVVAMLCAFIGLGLMDMPAPLVFGLLLILARVGAPAQTLVRSAQQFVHGLPAWERACRLEAELSDGAGNGAPPRSVQERETPPPADALDGAIVFSAVCYRHGDGETAPGVHGVDLTISPGEIIGVTGPSGAGKTTFADLLVGLIRPQSGVISISGRKLDGALLDAWRHSLAYVAQDAFLFHDTLRRNLLWAAPEAGEDAIWRALSLVGADALAKRLPNGLDTIVGERGALLSGGERQRFALARAILRTPRLLVLDEATSALDLDSEHVLLSRLAELDPAPTMVIIAHRPESLRLGGRLLTFADGRLIGETEGPCAGSGARPFG</sequence>
<organism evidence="12 13">
    <name type="scientific">Methylosinus trichosporium (strain ATCC 35070 / NCIMB 11131 / UNIQEM 75 / OB3b)</name>
    <dbReference type="NCBI Taxonomy" id="595536"/>
    <lineage>
        <taxon>Bacteria</taxon>
        <taxon>Pseudomonadati</taxon>
        <taxon>Pseudomonadota</taxon>
        <taxon>Alphaproteobacteria</taxon>
        <taxon>Hyphomicrobiales</taxon>
        <taxon>Methylocystaceae</taxon>
        <taxon>Methylosinus</taxon>
    </lineage>
</organism>
<dbReference type="PROSITE" id="PS50929">
    <property type="entry name" value="ABC_TM1F"/>
    <property type="match status" value="1"/>
</dbReference>
<evidence type="ECO:0000259" key="11">
    <source>
        <dbReference type="PROSITE" id="PS50929"/>
    </source>
</evidence>
<comment type="similarity">
    <text evidence="2">Belongs to the ABC transporter superfamily.</text>
</comment>
<dbReference type="SMART" id="SM00382">
    <property type="entry name" value="AAA"/>
    <property type="match status" value="1"/>
</dbReference>
<evidence type="ECO:0000256" key="6">
    <source>
        <dbReference type="ARBA" id="ARBA00022989"/>
    </source>
</evidence>
<keyword evidence="7 9" id="KW-0472">Membrane</keyword>
<feature type="region of interest" description="Disordered" evidence="8">
    <location>
        <begin position="1"/>
        <end position="23"/>
    </location>
</feature>
<evidence type="ECO:0000256" key="4">
    <source>
        <dbReference type="ARBA" id="ARBA00022741"/>
    </source>
</evidence>
<evidence type="ECO:0000313" key="12">
    <source>
        <dbReference type="EMBL" id="ATQ66917.1"/>
    </source>
</evidence>
<dbReference type="AlphaFoldDB" id="A0A2D2CVX8"/>